<dbReference type="AlphaFoldDB" id="A0A8H7UJR3"/>
<evidence type="ECO:0000256" key="3">
    <source>
        <dbReference type="ARBA" id="ARBA00022514"/>
    </source>
</evidence>
<keyword evidence="14" id="KW-1185">Reference proteome</keyword>
<keyword evidence="3" id="KW-0202">Cytokine</keyword>
<accession>A0A8H7UJR3</accession>
<evidence type="ECO:0000256" key="8">
    <source>
        <dbReference type="ARBA" id="ARBA00038932"/>
    </source>
</evidence>
<evidence type="ECO:0000256" key="1">
    <source>
        <dbReference type="ARBA" id="ARBA00004613"/>
    </source>
</evidence>
<reference evidence="13" key="1">
    <citation type="submission" date="2020-12" db="EMBL/GenBank/DDBJ databases">
        <title>Metabolic potential, ecology and presence of endohyphal bacteria is reflected in genomic diversity of Mucoromycotina.</title>
        <authorList>
            <person name="Muszewska A."/>
            <person name="Okrasinska A."/>
            <person name="Steczkiewicz K."/>
            <person name="Drgas O."/>
            <person name="Orlowska M."/>
            <person name="Perlinska-Lenart U."/>
            <person name="Aleksandrzak-Piekarczyk T."/>
            <person name="Szatraj K."/>
            <person name="Zielenkiewicz U."/>
            <person name="Pilsyk S."/>
            <person name="Malc E."/>
            <person name="Mieczkowski P."/>
            <person name="Kruszewska J.S."/>
            <person name="Biernat P."/>
            <person name="Pawlowska J."/>
        </authorList>
    </citation>
    <scope>NUCLEOTIDE SEQUENCE</scope>
    <source>
        <strain evidence="13">WA0000067209</strain>
    </source>
</reference>
<evidence type="ECO:0000256" key="5">
    <source>
        <dbReference type="ARBA" id="ARBA00023235"/>
    </source>
</evidence>
<comment type="catalytic activity">
    <reaction evidence="7">
        <text>L-dopachrome = 5,6-dihydroxyindole-2-carboxylate</text>
        <dbReference type="Rhea" id="RHEA:13041"/>
        <dbReference type="ChEBI" id="CHEBI:16875"/>
        <dbReference type="ChEBI" id="CHEBI:57509"/>
        <dbReference type="EC" id="5.3.3.12"/>
    </reaction>
</comment>
<dbReference type="SUPFAM" id="SSF55331">
    <property type="entry name" value="Tautomerase/MIF"/>
    <property type="match status" value="1"/>
</dbReference>
<dbReference type="OrthoDB" id="255819at2759"/>
<dbReference type="EMBL" id="JAEPQZ010000001">
    <property type="protein sequence ID" value="KAG2185705.1"/>
    <property type="molecule type" value="Genomic_DNA"/>
</dbReference>
<name>A0A8H7UJR3_MORIS</name>
<dbReference type="PANTHER" id="PTHR11954:SF6">
    <property type="entry name" value="MACROPHAGE MIGRATION INHIBITORY FACTOR"/>
    <property type="match status" value="1"/>
</dbReference>
<dbReference type="Proteomes" id="UP000654370">
    <property type="component" value="Unassembled WGS sequence"/>
</dbReference>
<organism evidence="13 14">
    <name type="scientific">Mortierella isabellina</name>
    <name type="common">Filamentous fungus</name>
    <name type="synonym">Umbelopsis isabellina</name>
    <dbReference type="NCBI Taxonomy" id="91625"/>
    <lineage>
        <taxon>Eukaryota</taxon>
        <taxon>Fungi</taxon>
        <taxon>Fungi incertae sedis</taxon>
        <taxon>Mucoromycota</taxon>
        <taxon>Mucoromycotina</taxon>
        <taxon>Umbelopsidomycetes</taxon>
        <taxon>Umbelopsidales</taxon>
        <taxon>Umbelopsidaceae</taxon>
        <taxon>Umbelopsis</taxon>
    </lineage>
</organism>
<dbReference type="PANTHER" id="PTHR11954">
    <property type="entry name" value="D-DOPACHROME DECARBOXYLASE"/>
    <property type="match status" value="1"/>
</dbReference>
<evidence type="ECO:0000256" key="10">
    <source>
        <dbReference type="ARBA" id="ARBA00041631"/>
    </source>
</evidence>
<keyword evidence="4" id="KW-0964">Secreted</keyword>
<evidence type="ECO:0000313" key="13">
    <source>
        <dbReference type="EMBL" id="KAG2185705.1"/>
    </source>
</evidence>
<dbReference type="GO" id="GO:0005615">
    <property type="term" value="C:extracellular space"/>
    <property type="evidence" value="ECO:0007669"/>
    <property type="project" value="UniProtKB-KW"/>
</dbReference>
<keyword evidence="5" id="KW-0413">Isomerase</keyword>
<comment type="similarity">
    <text evidence="2">Belongs to the MIF family.</text>
</comment>
<dbReference type="EC" id="5.3.3.12" evidence="8"/>
<dbReference type="Pfam" id="PF01187">
    <property type="entry name" value="MIF"/>
    <property type="match status" value="1"/>
</dbReference>
<dbReference type="Gene3D" id="3.30.429.10">
    <property type="entry name" value="Macrophage Migration Inhibitory Factor"/>
    <property type="match status" value="1"/>
</dbReference>
<evidence type="ECO:0000256" key="2">
    <source>
        <dbReference type="ARBA" id="ARBA00005851"/>
    </source>
</evidence>
<evidence type="ECO:0000256" key="11">
    <source>
        <dbReference type="ARBA" id="ARBA00041912"/>
    </source>
</evidence>
<comment type="caution">
    <text evidence="13">The sequence shown here is derived from an EMBL/GenBank/DDBJ whole genome shotgun (WGS) entry which is preliminary data.</text>
</comment>
<dbReference type="GO" id="GO:0050178">
    <property type="term" value="F:phenylpyruvate tautomerase activity"/>
    <property type="evidence" value="ECO:0007669"/>
    <property type="project" value="UniProtKB-EC"/>
</dbReference>
<protein>
    <recommendedName>
        <fullName evidence="12">L-dopachrome isomerase</fullName>
        <ecNumber evidence="9">5.3.2.1</ecNumber>
        <ecNumber evidence="8">5.3.3.12</ecNumber>
    </recommendedName>
    <alternativeName>
        <fullName evidence="10">L-dopachrome tautomerase</fullName>
    </alternativeName>
    <alternativeName>
        <fullName evidence="11">Phenylpyruvate tautomerase</fullName>
    </alternativeName>
</protein>
<evidence type="ECO:0000256" key="12">
    <source>
        <dbReference type="ARBA" id="ARBA00042730"/>
    </source>
</evidence>
<dbReference type="GO" id="GO:0004167">
    <property type="term" value="F:dopachrome isomerase activity"/>
    <property type="evidence" value="ECO:0007669"/>
    <property type="project" value="UniProtKB-EC"/>
</dbReference>
<comment type="catalytic activity">
    <reaction evidence="6">
        <text>3-phenylpyruvate = enol-phenylpyruvate</text>
        <dbReference type="Rhea" id="RHEA:17097"/>
        <dbReference type="ChEBI" id="CHEBI:16815"/>
        <dbReference type="ChEBI" id="CHEBI:18005"/>
        <dbReference type="EC" id="5.3.2.1"/>
    </reaction>
</comment>
<dbReference type="EC" id="5.3.2.1" evidence="9"/>
<sequence length="121" mass="13053">MPSLEITSNVAPNNINAFLTAASAKFSEAIGKPEKVCLVTFNKADQVVYAGSTDPAFIAHIHSIGHIDNERNAGLSKNISAFLTEELSIPNNRGYFFFHDVKGEDTGYAGNTYANLMAAKK</sequence>
<dbReference type="InterPro" id="IPR001398">
    <property type="entry name" value="Macrophage_inhib_fac"/>
</dbReference>
<evidence type="ECO:0000256" key="9">
    <source>
        <dbReference type="ARBA" id="ARBA00039086"/>
    </source>
</evidence>
<evidence type="ECO:0000256" key="4">
    <source>
        <dbReference type="ARBA" id="ARBA00022525"/>
    </source>
</evidence>
<dbReference type="InterPro" id="IPR014347">
    <property type="entry name" value="Tautomerase/MIF_sf"/>
</dbReference>
<evidence type="ECO:0000313" key="14">
    <source>
        <dbReference type="Proteomes" id="UP000654370"/>
    </source>
</evidence>
<gene>
    <name evidence="13" type="ORF">INT43_002140</name>
</gene>
<evidence type="ECO:0000256" key="6">
    <source>
        <dbReference type="ARBA" id="ARBA00036735"/>
    </source>
</evidence>
<proteinExistence type="inferred from homology"/>
<evidence type="ECO:0000256" key="7">
    <source>
        <dbReference type="ARBA" id="ARBA00036823"/>
    </source>
</evidence>
<comment type="subcellular location">
    <subcellularLocation>
        <location evidence="1">Secreted</location>
    </subcellularLocation>
</comment>